<evidence type="ECO:0000313" key="8">
    <source>
        <dbReference type="Proteomes" id="UP000029120"/>
    </source>
</evidence>
<gene>
    <name evidence="7" type="ordered locus">AALP_Aa8g078300</name>
</gene>
<dbReference type="GO" id="GO:0005634">
    <property type="term" value="C:nucleus"/>
    <property type="evidence" value="ECO:0007669"/>
    <property type="project" value="EnsemblPlants"/>
</dbReference>
<evidence type="ECO:0000256" key="2">
    <source>
        <dbReference type="ARBA" id="ARBA00023125"/>
    </source>
</evidence>
<evidence type="ECO:0000259" key="6">
    <source>
        <dbReference type="PROSITE" id="PS51005"/>
    </source>
</evidence>
<protein>
    <recommendedName>
        <fullName evidence="6">NAC domain-containing protein</fullName>
    </recommendedName>
</protein>
<evidence type="ECO:0000256" key="3">
    <source>
        <dbReference type="ARBA" id="ARBA00023163"/>
    </source>
</evidence>
<dbReference type="GO" id="GO:2000039">
    <property type="term" value="P:regulation of trichome morphogenesis"/>
    <property type="evidence" value="ECO:0007669"/>
    <property type="project" value="EnsemblPlants"/>
</dbReference>
<dbReference type="GO" id="GO:0033619">
    <property type="term" value="P:membrane protein proteolysis"/>
    <property type="evidence" value="ECO:0007669"/>
    <property type="project" value="EnsemblPlants"/>
</dbReference>
<dbReference type="Gene3D" id="2.170.150.80">
    <property type="entry name" value="NAC domain"/>
    <property type="match status" value="1"/>
</dbReference>
<dbReference type="PANTHER" id="PTHR31744">
    <property type="entry name" value="PROTEIN CUP-SHAPED COTYLEDON 2-RELATED"/>
    <property type="match status" value="1"/>
</dbReference>
<feature type="compositionally biased region" description="Polar residues" evidence="5">
    <location>
        <begin position="245"/>
        <end position="269"/>
    </location>
</feature>
<dbReference type="SUPFAM" id="SSF101941">
    <property type="entry name" value="NAC domain"/>
    <property type="match status" value="1"/>
</dbReference>
<feature type="region of interest" description="Disordered" evidence="5">
    <location>
        <begin position="163"/>
        <end position="208"/>
    </location>
</feature>
<dbReference type="GO" id="GO:0071472">
    <property type="term" value="P:cellular response to salt stress"/>
    <property type="evidence" value="ECO:0007669"/>
    <property type="project" value="EnsemblPlants"/>
</dbReference>
<keyword evidence="4" id="KW-0539">Nucleus</keyword>
<dbReference type="FunFam" id="2.170.150.80:FF:000006">
    <property type="entry name" value="NAC domain-containing protein 100-like"/>
    <property type="match status" value="1"/>
</dbReference>
<dbReference type="PANTHER" id="PTHR31744:SF210">
    <property type="entry name" value="NAC DOMAIN-CONTAINING PROTEIN 86-LIKE"/>
    <property type="match status" value="1"/>
</dbReference>
<proteinExistence type="predicted"/>
<sequence length="287" mass="32551">MSKEAELSIAVSALFPGFRFSPTDVELISYYLRRKIDGDEDSVAVIAEVEIYKFEPWDLPGESKLKSENEWFYFCARGRKYPHGSQSRRATLLGYWKATGKERSVKSGNQIVGTKRTLVFHMGRAPRGERTEWIMHEYCINGAPQDALVVCRLRKNADFRASSSQRQMEDGLVQDDDYVSTSERDKKSYSVYEPELQISNGDITESSNVVEDQAETDDDCYAEILNDDIINLDGEALKASQTFRQNDPTQQKTIVSEASSRSRTLQTLPRTGESPIRSASKKMIARD</sequence>
<dbReference type="Gramene" id="KFK25187">
    <property type="protein sequence ID" value="KFK25187"/>
    <property type="gene ID" value="AALP_AA8G078300"/>
</dbReference>
<dbReference type="GO" id="GO:0009938">
    <property type="term" value="P:negative regulation of gibberellic acid mediated signaling pathway"/>
    <property type="evidence" value="ECO:0007669"/>
    <property type="project" value="EnsemblPlants"/>
</dbReference>
<evidence type="ECO:0000256" key="4">
    <source>
        <dbReference type="ARBA" id="ARBA00023242"/>
    </source>
</evidence>
<reference evidence="8" key="1">
    <citation type="journal article" date="2015" name="Nat. Plants">
        <title>Genome expansion of Arabis alpina linked with retrotransposition and reduced symmetric DNA methylation.</title>
        <authorList>
            <person name="Willing E.M."/>
            <person name="Rawat V."/>
            <person name="Mandakova T."/>
            <person name="Maumus F."/>
            <person name="James G.V."/>
            <person name="Nordstroem K.J."/>
            <person name="Becker C."/>
            <person name="Warthmann N."/>
            <person name="Chica C."/>
            <person name="Szarzynska B."/>
            <person name="Zytnicki M."/>
            <person name="Albani M.C."/>
            <person name="Kiefer C."/>
            <person name="Bergonzi S."/>
            <person name="Castaings L."/>
            <person name="Mateos J.L."/>
            <person name="Berns M.C."/>
            <person name="Bujdoso N."/>
            <person name="Piofczyk T."/>
            <person name="de Lorenzo L."/>
            <person name="Barrero-Sicilia C."/>
            <person name="Mateos I."/>
            <person name="Piednoel M."/>
            <person name="Hagmann J."/>
            <person name="Chen-Min-Tao R."/>
            <person name="Iglesias-Fernandez R."/>
            <person name="Schuster S.C."/>
            <person name="Alonso-Blanco C."/>
            <person name="Roudier F."/>
            <person name="Carbonero P."/>
            <person name="Paz-Ares J."/>
            <person name="Davis S.J."/>
            <person name="Pecinka A."/>
            <person name="Quesneville H."/>
            <person name="Colot V."/>
            <person name="Lysak M.A."/>
            <person name="Weigel D."/>
            <person name="Coupland G."/>
            <person name="Schneeberger K."/>
        </authorList>
    </citation>
    <scope>NUCLEOTIDE SEQUENCE [LARGE SCALE GENOMIC DNA]</scope>
    <source>
        <strain evidence="8">cv. Pajares</strain>
    </source>
</reference>
<dbReference type="Proteomes" id="UP000029120">
    <property type="component" value="Chromosome 8"/>
</dbReference>
<dbReference type="InterPro" id="IPR036093">
    <property type="entry name" value="NAC_dom_sf"/>
</dbReference>
<dbReference type="InterPro" id="IPR003441">
    <property type="entry name" value="NAC-dom"/>
</dbReference>
<keyword evidence="3" id="KW-0804">Transcription</keyword>
<keyword evidence="2" id="KW-0238">DNA-binding</keyword>
<dbReference type="GO" id="GO:0005886">
    <property type="term" value="C:plasma membrane"/>
    <property type="evidence" value="ECO:0007669"/>
    <property type="project" value="EnsemblPlants"/>
</dbReference>
<dbReference type="GO" id="GO:0009845">
    <property type="term" value="P:seed germination"/>
    <property type="evidence" value="ECO:0007669"/>
    <property type="project" value="EnsemblPlants"/>
</dbReference>
<dbReference type="EMBL" id="CM002876">
    <property type="protein sequence ID" value="KFK25187.1"/>
    <property type="molecule type" value="Genomic_DNA"/>
</dbReference>
<name>A0A087G5N5_ARAAL</name>
<evidence type="ECO:0000256" key="1">
    <source>
        <dbReference type="ARBA" id="ARBA00023015"/>
    </source>
</evidence>
<organism evidence="7 8">
    <name type="scientific">Arabis alpina</name>
    <name type="common">Alpine rock-cress</name>
    <dbReference type="NCBI Taxonomy" id="50452"/>
    <lineage>
        <taxon>Eukaryota</taxon>
        <taxon>Viridiplantae</taxon>
        <taxon>Streptophyta</taxon>
        <taxon>Embryophyta</taxon>
        <taxon>Tracheophyta</taxon>
        <taxon>Spermatophyta</taxon>
        <taxon>Magnoliopsida</taxon>
        <taxon>eudicotyledons</taxon>
        <taxon>Gunneridae</taxon>
        <taxon>Pentapetalae</taxon>
        <taxon>rosids</taxon>
        <taxon>malvids</taxon>
        <taxon>Brassicales</taxon>
        <taxon>Brassicaceae</taxon>
        <taxon>Arabideae</taxon>
        <taxon>Arabis</taxon>
    </lineage>
</organism>
<dbReference type="AlphaFoldDB" id="A0A087G5N5"/>
<dbReference type="eggNOG" id="ENOG502QRAU">
    <property type="taxonomic scope" value="Eukaryota"/>
</dbReference>
<dbReference type="GO" id="GO:0000976">
    <property type="term" value="F:transcription cis-regulatory region binding"/>
    <property type="evidence" value="ECO:0007669"/>
    <property type="project" value="EnsemblPlants"/>
</dbReference>
<feature type="region of interest" description="Disordered" evidence="5">
    <location>
        <begin position="245"/>
        <end position="287"/>
    </location>
</feature>
<dbReference type="OrthoDB" id="1935348at2759"/>
<feature type="compositionally biased region" description="Polar residues" evidence="5">
    <location>
        <begin position="197"/>
        <end position="208"/>
    </location>
</feature>
<accession>A0A087G5N5</accession>
<evidence type="ECO:0000313" key="7">
    <source>
        <dbReference type="EMBL" id="KFK25187.1"/>
    </source>
</evidence>
<evidence type="ECO:0000256" key="5">
    <source>
        <dbReference type="SAM" id="MobiDB-lite"/>
    </source>
</evidence>
<dbReference type="OMA" id="VCEQDKE"/>
<dbReference type="GO" id="GO:0045893">
    <property type="term" value="P:positive regulation of DNA-templated transcription"/>
    <property type="evidence" value="ECO:0007669"/>
    <property type="project" value="EnsemblPlants"/>
</dbReference>
<dbReference type="GO" id="GO:0048573">
    <property type="term" value="P:photoperiodism, flowering"/>
    <property type="evidence" value="ECO:0007669"/>
    <property type="project" value="EnsemblPlants"/>
</dbReference>
<dbReference type="PROSITE" id="PS51005">
    <property type="entry name" value="NAC"/>
    <property type="match status" value="1"/>
</dbReference>
<keyword evidence="1" id="KW-0805">Transcription regulation</keyword>
<dbReference type="GO" id="GO:0009739">
    <property type="term" value="P:response to gibberellin"/>
    <property type="evidence" value="ECO:0007669"/>
    <property type="project" value="EnsemblPlants"/>
</dbReference>
<feature type="domain" description="NAC" evidence="6">
    <location>
        <begin position="14"/>
        <end position="156"/>
    </location>
</feature>
<keyword evidence="8" id="KW-1185">Reference proteome</keyword>
<dbReference type="Pfam" id="PF02365">
    <property type="entry name" value="NAM"/>
    <property type="match status" value="1"/>
</dbReference>